<reference evidence="1" key="1">
    <citation type="submission" date="2017-07" db="EMBL/GenBank/DDBJ databases">
        <title>Taro Niue Genome Assembly and Annotation.</title>
        <authorList>
            <person name="Atibalentja N."/>
            <person name="Keating K."/>
            <person name="Fields C.J."/>
        </authorList>
    </citation>
    <scope>NUCLEOTIDE SEQUENCE</scope>
    <source>
        <strain evidence="1">Niue_2</strain>
        <tissue evidence="1">Leaf</tissue>
    </source>
</reference>
<comment type="caution">
    <text evidence="1">The sequence shown here is derived from an EMBL/GenBank/DDBJ whole genome shotgun (WGS) entry which is preliminary data.</text>
</comment>
<dbReference type="AlphaFoldDB" id="A0A843WE93"/>
<dbReference type="EMBL" id="NMUH01003348">
    <property type="protein sequence ID" value="MQM05108.1"/>
    <property type="molecule type" value="Genomic_DNA"/>
</dbReference>
<evidence type="ECO:0000313" key="2">
    <source>
        <dbReference type="Proteomes" id="UP000652761"/>
    </source>
</evidence>
<name>A0A843WE93_COLES</name>
<gene>
    <name evidence="1" type="ORF">Taro_037915</name>
</gene>
<accession>A0A843WE93</accession>
<sequence>MVGGALGGQGAVDQPQEVHLLHPVHLLRPVQTIPLESTKGFLRVFSLTLNRVLAGGCDSRAWYHAAMGRHDPINGVCHPGRDFDVDPSMAHVGLRAHLGVCASLNRGRIPRHISKVFPPKPFFNVFCRRYLSPRRVSSIKAATRCVLARGLFADCSRLKISSRIIPHYQYPLHNSQDVTTTQFWGNLTSTITSREELQEHLA</sequence>
<protein>
    <submittedName>
        <fullName evidence="1">Uncharacterized protein</fullName>
    </submittedName>
</protein>
<evidence type="ECO:0000313" key="1">
    <source>
        <dbReference type="EMBL" id="MQM05108.1"/>
    </source>
</evidence>
<organism evidence="1 2">
    <name type="scientific">Colocasia esculenta</name>
    <name type="common">Wild taro</name>
    <name type="synonym">Arum esculentum</name>
    <dbReference type="NCBI Taxonomy" id="4460"/>
    <lineage>
        <taxon>Eukaryota</taxon>
        <taxon>Viridiplantae</taxon>
        <taxon>Streptophyta</taxon>
        <taxon>Embryophyta</taxon>
        <taxon>Tracheophyta</taxon>
        <taxon>Spermatophyta</taxon>
        <taxon>Magnoliopsida</taxon>
        <taxon>Liliopsida</taxon>
        <taxon>Araceae</taxon>
        <taxon>Aroideae</taxon>
        <taxon>Colocasieae</taxon>
        <taxon>Colocasia</taxon>
    </lineage>
</organism>
<keyword evidence="2" id="KW-1185">Reference proteome</keyword>
<dbReference type="Proteomes" id="UP000652761">
    <property type="component" value="Unassembled WGS sequence"/>
</dbReference>
<proteinExistence type="predicted"/>